<dbReference type="InterPro" id="IPR007511">
    <property type="entry name" value="DUF501"/>
</dbReference>
<evidence type="ECO:0008006" key="3">
    <source>
        <dbReference type="Google" id="ProtNLM"/>
    </source>
</evidence>
<sequence length="181" mass="20731">MNDLKIIELQLDRKIKNFLETAVYCPFGYPAVITVNPFAKNIAAPTIYWLSCPYLNYEVDRLEAESDLISELGERLKSDQDFRDLMEAAHQSYAASRKDLLSAEQLQKAKNISQDLYKTLLESGVGGIRDKEGIKCLHTHLADFLVRQANPVGKIVFNRIDWPESCKICEERIDQFESSRN</sequence>
<dbReference type="PANTHER" id="PTHR37163">
    <property type="entry name" value="CONSERVED PROTEIN"/>
    <property type="match status" value="1"/>
</dbReference>
<protein>
    <recommendedName>
        <fullName evidence="3">DUF501 domain-containing protein</fullName>
    </recommendedName>
</protein>
<name>A0A4R7YQ78_9FIRM</name>
<reference evidence="1 2" key="1">
    <citation type="submission" date="2019-03" db="EMBL/GenBank/DDBJ databases">
        <title>Subsurface microbial communities from deep shales in Ohio and West Virginia, USA.</title>
        <authorList>
            <person name="Wrighton K."/>
        </authorList>
    </citation>
    <scope>NUCLEOTIDE SEQUENCE [LARGE SCALE GENOMIC DNA]</scope>
    <source>
        <strain evidence="1 2">MSL9.2</strain>
    </source>
</reference>
<dbReference type="Pfam" id="PF04417">
    <property type="entry name" value="DUF501"/>
    <property type="match status" value="1"/>
</dbReference>
<dbReference type="PANTHER" id="PTHR37163:SF1">
    <property type="entry name" value="DUF501 DOMAIN-CONTAINING PROTEIN"/>
    <property type="match status" value="1"/>
</dbReference>
<evidence type="ECO:0000313" key="1">
    <source>
        <dbReference type="EMBL" id="TDV98889.1"/>
    </source>
</evidence>
<dbReference type="OrthoDB" id="13546at2"/>
<dbReference type="EMBL" id="SODA01000034">
    <property type="protein sequence ID" value="TDV98889.1"/>
    <property type="molecule type" value="Genomic_DNA"/>
</dbReference>
<gene>
    <name evidence="1" type="ORF">C8C77_13418</name>
</gene>
<evidence type="ECO:0000313" key="2">
    <source>
        <dbReference type="Proteomes" id="UP000294697"/>
    </source>
</evidence>
<accession>A0A4R7YQ78</accession>
<dbReference type="RefSeq" id="WP_111573281.1">
    <property type="nucleotide sequence ID" value="NZ_QLME01000030.1"/>
</dbReference>
<comment type="caution">
    <text evidence="1">The sequence shown here is derived from an EMBL/GenBank/DDBJ whole genome shotgun (WGS) entry which is preliminary data.</text>
</comment>
<proteinExistence type="predicted"/>
<organism evidence="1 2">
    <name type="scientific">Halanaerobium saccharolyticum</name>
    <dbReference type="NCBI Taxonomy" id="43595"/>
    <lineage>
        <taxon>Bacteria</taxon>
        <taxon>Bacillati</taxon>
        <taxon>Bacillota</taxon>
        <taxon>Clostridia</taxon>
        <taxon>Halanaerobiales</taxon>
        <taxon>Halanaerobiaceae</taxon>
        <taxon>Halanaerobium</taxon>
    </lineage>
</organism>
<dbReference type="AlphaFoldDB" id="A0A4R7YQ78"/>
<dbReference type="Proteomes" id="UP000294697">
    <property type="component" value="Unassembled WGS sequence"/>
</dbReference>